<evidence type="ECO:0000313" key="7">
    <source>
        <dbReference type="EMBL" id="HJF65497.1"/>
    </source>
</evidence>
<evidence type="ECO:0000256" key="1">
    <source>
        <dbReference type="ARBA" id="ARBA00004651"/>
    </source>
</evidence>
<dbReference type="InterPro" id="IPR036259">
    <property type="entry name" value="MFS_trans_sf"/>
</dbReference>
<dbReference type="GO" id="GO:0005886">
    <property type="term" value="C:plasma membrane"/>
    <property type="evidence" value="ECO:0007669"/>
    <property type="project" value="UniProtKB-SubCell"/>
</dbReference>
<evidence type="ECO:0000256" key="2">
    <source>
        <dbReference type="ARBA" id="ARBA00022692"/>
    </source>
</evidence>
<feature type="transmembrane region" description="Helical" evidence="5">
    <location>
        <begin position="55"/>
        <end position="75"/>
    </location>
</feature>
<evidence type="ECO:0000256" key="4">
    <source>
        <dbReference type="ARBA" id="ARBA00023136"/>
    </source>
</evidence>
<sequence length="417" mass="44285">MNQNQSFKQKIYPWLVVLGCGMWVSGSIGFLTIVAGNFYVPVSTDLGVSESSLGFYMTLVCIGQAISFPIAGRLVPKMNIPVHMTIICVIEAAAAVAMSLYGDLFMWYVSGAIIGLCMGFNTSIGVAIVLENWFAKKDGFAIGMAWGFGSLANAIMSPIITNVIATSGWRTGYVVLGVTSAILMCGASLFIVRLKPEVIGLLPYGYEQKTESIHVEDPTDGVSFRDAVKSPAFILLLVAMTLITMTTVTNQLFTSFAESVGYGAGMGGLMVSVAMICDILWNPLIGITCDKFGADKGVLLWCGVTILSFVCLTVGATIPAFAFLGAGLNDTMYACYGTGVAMLTAFLFGNKDYAKIYSLVPAIGYALGCMGVPILTGIYQATGGYGPVWLFCIGCDVIIGLCVIIAARNSKKLPRTE</sequence>
<gene>
    <name evidence="7" type="ORF">K8U77_05190</name>
</gene>
<dbReference type="EMBL" id="DYWI01000095">
    <property type="protein sequence ID" value="HJF65497.1"/>
    <property type="molecule type" value="Genomic_DNA"/>
</dbReference>
<keyword evidence="2 5" id="KW-0812">Transmembrane</keyword>
<dbReference type="PROSITE" id="PS50850">
    <property type="entry name" value="MFS"/>
    <property type="match status" value="1"/>
</dbReference>
<feature type="transmembrane region" description="Helical" evidence="5">
    <location>
        <begin position="171"/>
        <end position="192"/>
    </location>
</feature>
<accession>A0A9D2UWX7</accession>
<protein>
    <submittedName>
        <fullName evidence="7">MFS transporter</fullName>
    </submittedName>
</protein>
<feature type="transmembrane region" description="Helical" evidence="5">
    <location>
        <begin position="82"/>
        <end position="101"/>
    </location>
</feature>
<dbReference type="InterPro" id="IPR020846">
    <property type="entry name" value="MFS_dom"/>
</dbReference>
<feature type="transmembrane region" description="Helical" evidence="5">
    <location>
        <begin position="107"/>
        <end position="130"/>
    </location>
</feature>
<comment type="caution">
    <text evidence="7">The sequence shown here is derived from an EMBL/GenBank/DDBJ whole genome shotgun (WGS) entry which is preliminary data.</text>
</comment>
<dbReference type="AlphaFoldDB" id="A0A9D2UWX7"/>
<name>A0A9D2UWX7_9ACTN</name>
<evidence type="ECO:0000256" key="5">
    <source>
        <dbReference type="SAM" id="Phobius"/>
    </source>
</evidence>
<comment type="subcellular location">
    <subcellularLocation>
        <location evidence="1">Cell membrane</location>
        <topology evidence="1">Multi-pass membrane protein</topology>
    </subcellularLocation>
</comment>
<keyword evidence="3 5" id="KW-1133">Transmembrane helix</keyword>
<feature type="transmembrane region" description="Helical" evidence="5">
    <location>
        <begin position="298"/>
        <end position="325"/>
    </location>
</feature>
<feature type="transmembrane region" description="Helical" evidence="5">
    <location>
        <begin position="12"/>
        <end position="35"/>
    </location>
</feature>
<reference evidence="7" key="1">
    <citation type="journal article" date="2021" name="PeerJ">
        <title>Extensive microbial diversity within the chicken gut microbiome revealed by metagenomics and culture.</title>
        <authorList>
            <person name="Gilroy R."/>
            <person name="Ravi A."/>
            <person name="Getino M."/>
            <person name="Pursley I."/>
            <person name="Horton D.L."/>
            <person name="Alikhan N.F."/>
            <person name="Baker D."/>
            <person name="Gharbi K."/>
            <person name="Hall N."/>
            <person name="Watson M."/>
            <person name="Adriaenssens E.M."/>
            <person name="Foster-Nyarko E."/>
            <person name="Jarju S."/>
            <person name="Secka A."/>
            <person name="Antonio M."/>
            <person name="Oren A."/>
            <person name="Chaudhuri R.R."/>
            <person name="La Ragione R."/>
            <person name="Hildebrand F."/>
            <person name="Pallen M.J."/>
        </authorList>
    </citation>
    <scope>NUCLEOTIDE SEQUENCE</scope>
    <source>
        <strain evidence="7">ChiGjej6B6-11269</strain>
    </source>
</reference>
<dbReference type="PANTHER" id="PTHR11360">
    <property type="entry name" value="MONOCARBOXYLATE TRANSPORTER"/>
    <property type="match status" value="1"/>
</dbReference>
<feature type="transmembrane region" description="Helical" evidence="5">
    <location>
        <begin position="331"/>
        <end position="349"/>
    </location>
</feature>
<feature type="transmembrane region" description="Helical" evidence="5">
    <location>
        <begin position="388"/>
        <end position="407"/>
    </location>
</feature>
<feature type="transmembrane region" description="Helical" evidence="5">
    <location>
        <begin position="259"/>
        <end position="277"/>
    </location>
</feature>
<dbReference type="SUPFAM" id="SSF103473">
    <property type="entry name" value="MFS general substrate transporter"/>
    <property type="match status" value="1"/>
</dbReference>
<dbReference type="Proteomes" id="UP000786989">
    <property type="component" value="Unassembled WGS sequence"/>
</dbReference>
<dbReference type="Gene3D" id="1.20.1250.20">
    <property type="entry name" value="MFS general substrate transporter like domains"/>
    <property type="match status" value="2"/>
</dbReference>
<feature type="transmembrane region" description="Helical" evidence="5">
    <location>
        <begin position="142"/>
        <end position="165"/>
    </location>
</feature>
<reference evidence="7" key="2">
    <citation type="submission" date="2021-09" db="EMBL/GenBank/DDBJ databases">
        <authorList>
            <person name="Gilroy R."/>
        </authorList>
    </citation>
    <scope>NUCLEOTIDE SEQUENCE</scope>
    <source>
        <strain evidence="7">ChiGjej6B6-11269</strain>
    </source>
</reference>
<dbReference type="InterPro" id="IPR050327">
    <property type="entry name" value="Proton-linked_MCT"/>
</dbReference>
<evidence type="ECO:0000256" key="3">
    <source>
        <dbReference type="ARBA" id="ARBA00022989"/>
    </source>
</evidence>
<dbReference type="Pfam" id="PF07690">
    <property type="entry name" value="MFS_1"/>
    <property type="match status" value="1"/>
</dbReference>
<feature type="transmembrane region" description="Helical" evidence="5">
    <location>
        <begin position="356"/>
        <end position="376"/>
    </location>
</feature>
<dbReference type="InterPro" id="IPR011701">
    <property type="entry name" value="MFS"/>
</dbReference>
<organism evidence="7 8">
    <name type="scientific">Slackia equolifaciens</name>
    <dbReference type="NCBI Taxonomy" id="498718"/>
    <lineage>
        <taxon>Bacteria</taxon>
        <taxon>Bacillati</taxon>
        <taxon>Actinomycetota</taxon>
        <taxon>Coriobacteriia</taxon>
        <taxon>Eggerthellales</taxon>
        <taxon>Eggerthellaceae</taxon>
        <taxon>Slackia</taxon>
    </lineage>
</organism>
<dbReference type="GO" id="GO:0022857">
    <property type="term" value="F:transmembrane transporter activity"/>
    <property type="evidence" value="ECO:0007669"/>
    <property type="project" value="InterPro"/>
</dbReference>
<proteinExistence type="predicted"/>
<evidence type="ECO:0000259" key="6">
    <source>
        <dbReference type="PROSITE" id="PS50850"/>
    </source>
</evidence>
<feature type="transmembrane region" description="Helical" evidence="5">
    <location>
        <begin position="233"/>
        <end position="253"/>
    </location>
</feature>
<keyword evidence="4 5" id="KW-0472">Membrane</keyword>
<feature type="domain" description="Major facilitator superfamily (MFS) profile" evidence="6">
    <location>
        <begin position="14"/>
        <end position="411"/>
    </location>
</feature>
<dbReference type="PANTHER" id="PTHR11360:SF284">
    <property type="entry name" value="EG:103B4.3 PROTEIN-RELATED"/>
    <property type="match status" value="1"/>
</dbReference>
<evidence type="ECO:0000313" key="8">
    <source>
        <dbReference type="Proteomes" id="UP000786989"/>
    </source>
</evidence>